<evidence type="ECO:0000256" key="3">
    <source>
        <dbReference type="ARBA" id="ARBA00022475"/>
    </source>
</evidence>
<keyword evidence="6 8" id="KW-0472">Membrane</keyword>
<evidence type="ECO:0000256" key="2">
    <source>
        <dbReference type="ARBA" id="ARBA00005914"/>
    </source>
</evidence>
<feature type="transmembrane region" description="Helical" evidence="8">
    <location>
        <begin position="58"/>
        <end position="78"/>
    </location>
</feature>
<feature type="transmembrane region" description="Helical" evidence="8">
    <location>
        <begin position="246"/>
        <end position="267"/>
    </location>
</feature>
<evidence type="ECO:0000256" key="4">
    <source>
        <dbReference type="ARBA" id="ARBA00022692"/>
    </source>
</evidence>
<gene>
    <name evidence="9" type="ORF">Pme01_34670</name>
</gene>
<sequence>MEIRESWRRAADRHPLARFVDLNLRGASQVFLQNNPLTGLIILVAVCWGAIAGRVPQAAIGAILGLVLGTVTAMLLRVPREPLRDGLYGFNPLLTGLAVPIFLRPTPMMWVYLVIGVAATTVVTLAVGNVLRTWDVPPLTFPFVLTTWLLLLGAYQFARITSGALGPPTLPHGVDPRAAQVHVTGAFLTPSLLKDVSEVFLLANWVTGVLILVALAVNSLWAAAVAVAGAVVSTLVALVFGTSGQAVAVGLYGFSAVLTAVALGCVFYRPTWRVALYTLLGVVVTVVIHAALNTALSPLGIPALTAPFVFATWLFLLPKRDLAPTTHRELPEHDIVDPRVVDERRGRPS</sequence>
<evidence type="ECO:0000256" key="5">
    <source>
        <dbReference type="ARBA" id="ARBA00022989"/>
    </source>
</evidence>
<dbReference type="Gene3D" id="1.10.3430.10">
    <property type="entry name" value="Ammonium transporter AmtB like domains"/>
    <property type="match status" value="1"/>
</dbReference>
<evidence type="ECO:0000256" key="8">
    <source>
        <dbReference type="SAM" id="Phobius"/>
    </source>
</evidence>
<keyword evidence="10" id="KW-1185">Reference proteome</keyword>
<keyword evidence="5 8" id="KW-1133">Transmembrane helix</keyword>
<evidence type="ECO:0000256" key="1">
    <source>
        <dbReference type="ARBA" id="ARBA00004651"/>
    </source>
</evidence>
<reference evidence="9" key="1">
    <citation type="submission" date="2021-01" db="EMBL/GenBank/DDBJ databases">
        <title>Whole genome shotgun sequence of Planosporangium mesophilum NBRC 109066.</title>
        <authorList>
            <person name="Komaki H."/>
            <person name="Tamura T."/>
        </authorList>
    </citation>
    <scope>NUCLEOTIDE SEQUENCE</scope>
    <source>
        <strain evidence="9">NBRC 109066</strain>
    </source>
</reference>
<dbReference type="GO" id="GO:0005886">
    <property type="term" value="C:plasma membrane"/>
    <property type="evidence" value="ECO:0007669"/>
    <property type="project" value="UniProtKB-SubCell"/>
</dbReference>
<comment type="similarity">
    <text evidence="2">Belongs to the urea transporter family.</text>
</comment>
<feature type="transmembrane region" description="Helical" evidence="8">
    <location>
        <begin position="139"/>
        <end position="158"/>
    </location>
</feature>
<dbReference type="Proteomes" id="UP000599074">
    <property type="component" value="Unassembled WGS sequence"/>
</dbReference>
<dbReference type="PANTHER" id="PTHR10464:SF4">
    <property type="entry name" value="UREA TRANSPORTER"/>
    <property type="match status" value="1"/>
</dbReference>
<feature type="transmembrane region" description="Helical" evidence="8">
    <location>
        <begin position="222"/>
        <end position="240"/>
    </location>
</feature>
<name>A0A8J3X0Y8_9ACTN</name>
<evidence type="ECO:0000313" key="9">
    <source>
        <dbReference type="EMBL" id="GII23870.1"/>
    </source>
</evidence>
<dbReference type="PIRSF" id="PIRSF016502">
    <property type="entry name" value="Urea_transporter"/>
    <property type="match status" value="1"/>
</dbReference>
<dbReference type="NCBIfam" id="TIGR03441">
    <property type="entry name" value="urea_trans_yut"/>
    <property type="match status" value="1"/>
</dbReference>
<dbReference type="GO" id="GO:0015204">
    <property type="term" value="F:urea transmembrane transporter activity"/>
    <property type="evidence" value="ECO:0007669"/>
    <property type="project" value="InterPro"/>
</dbReference>
<protein>
    <submittedName>
        <fullName evidence="9">Urea transporter</fullName>
    </submittedName>
</protein>
<feature type="transmembrane region" description="Helical" evidence="8">
    <location>
        <begin position="85"/>
        <end position="103"/>
    </location>
</feature>
<proteinExistence type="inferred from homology"/>
<dbReference type="InterPro" id="IPR029020">
    <property type="entry name" value="Ammonium/urea_transptr"/>
</dbReference>
<keyword evidence="4 8" id="KW-0812">Transmembrane</keyword>
<comment type="subcellular location">
    <subcellularLocation>
        <location evidence="1">Cell membrane</location>
        <topology evidence="1">Multi-pass membrane protein</topology>
    </subcellularLocation>
</comment>
<comment type="caution">
    <text evidence="9">The sequence shown here is derived from an EMBL/GenBank/DDBJ whole genome shotgun (WGS) entry which is preliminary data.</text>
</comment>
<feature type="transmembrane region" description="Helical" evidence="8">
    <location>
        <begin position="274"/>
        <end position="292"/>
    </location>
</feature>
<dbReference type="InterPro" id="IPR004937">
    <property type="entry name" value="Urea_transporter"/>
</dbReference>
<dbReference type="RefSeq" id="WP_168116028.1">
    <property type="nucleotide sequence ID" value="NZ_BOON01000032.1"/>
</dbReference>
<feature type="site" description="Important for channel permeability" evidence="7">
    <location>
        <position position="305"/>
    </location>
</feature>
<evidence type="ECO:0000256" key="6">
    <source>
        <dbReference type="ARBA" id="ARBA00023136"/>
    </source>
</evidence>
<keyword evidence="3" id="KW-1003">Cell membrane</keyword>
<organism evidence="9 10">
    <name type="scientific">Planosporangium mesophilum</name>
    <dbReference type="NCBI Taxonomy" id="689768"/>
    <lineage>
        <taxon>Bacteria</taxon>
        <taxon>Bacillati</taxon>
        <taxon>Actinomycetota</taxon>
        <taxon>Actinomycetes</taxon>
        <taxon>Micromonosporales</taxon>
        <taxon>Micromonosporaceae</taxon>
        <taxon>Planosporangium</taxon>
    </lineage>
</organism>
<feature type="transmembrane region" description="Helical" evidence="8">
    <location>
        <begin position="35"/>
        <end position="52"/>
    </location>
</feature>
<accession>A0A8J3X0Y8</accession>
<dbReference type="EMBL" id="BOON01000032">
    <property type="protein sequence ID" value="GII23870.1"/>
    <property type="molecule type" value="Genomic_DNA"/>
</dbReference>
<dbReference type="InterPro" id="IPR017807">
    <property type="entry name" value="Urea_transporter_bac"/>
</dbReference>
<feature type="transmembrane region" description="Helical" evidence="8">
    <location>
        <begin position="298"/>
        <end position="317"/>
    </location>
</feature>
<dbReference type="Pfam" id="PF03253">
    <property type="entry name" value="UT"/>
    <property type="match status" value="1"/>
</dbReference>
<feature type="transmembrane region" description="Helical" evidence="8">
    <location>
        <begin position="109"/>
        <end position="127"/>
    </location>
</feature>
<evidence type="ECO:0000313" key="10">
    <source>
        <dbReference type="Proteomes" id="UP000599074"/>
    </source>
</evidence>
<feature type="transmembrane region" description="Helical" evidence="8">
    <location>
        <begin position="199"/>
        <end position="217"/>
    </location>
</feature>
<dbReference type="PANTHER" id="PTHR10464">
    <property type="entry name" value="UREA TRANSPORTER"/>
    <property type="match status" value="1"/>
</dbReference>
<evidence type="ECO:0000256" key="7">
    <source>
        <dbReference type="PIRSR" id="PIRSR016502-1"/>
    </source>
</evidence>
<dbReference type="AlphaFoldDB" id="A0A8J3X0Y8"/>